<reference evidence="1" key="2">
    <citation type="journal article" date="2015" name="Fish Shellfish Immunol.">
        <title>Early steps in the European eel (Anguilla anguilla)-Vibrio vulnificus interaction in the gills: Role of the RtxA13 toxin.</title>
        <authorList>
            <person name="Callol A."/>
            <person name="Pajuelo D."/>
            <person name="Ebbesson L."/>
            <person name="Teles M."/>
            <person name="MacKenzie S."/>
            <person name="Amaro C."/>
        </authorList>
    </citation>
    <scope>NUCLEOTIDE SEQUENCE</scope>
</reference>
<dbReference type="AlphaFoldDB" id="A0A0E9RCT4"/>
<accession>A0A0E9RCT4</accession>
<dbReference type="EMBL" id="GBXM01081626">
    <property type="protein sequence ID" value="JAH26951.1"/>
    <property type="molecule type" value="Transcribed_RNA"/>
</dbReference>
<reference evidence="1" key="1">
    <citation type="submission" date="2014-11" db="EMBL/GenBank/DDBJ databases">
        <authorList>
            <person name="Amaro Gonzalez C."/>
        </authorList>
    </citation>
    <scope>NUCLEOTIDE SEQUENCE</scope>
</reference>
<proteinExistence type="predicted"/>
<sequence>MRCVLWKMALNRWVRGIELLGEKLICLSCLKLCSTTSIYI</sequence>
<organism evidence="1">
    <name type="scientific">Anguilla anguilla</name>
    <name type="common">European freshwater eel</name>
    <name type="synonym">Muraena anguilla</name>
    <dbReference type="NCBI Taxonomy" id="7936"/>
    <lineage>
        <taxon>Eukaryota</taxon>
        <taxon>Metazoa</taxon>
        <taxon>Chordata</taxon>
        <taxon>Craniata</taxon>
        <taxon>Vertebrata</taxon>
        <taxon>Euteleostomi</taxon>
        <taxon>Actinopterygii</taxon>
        <taxon>Neopterygii</taxon>
        <taxon>Teleostei</taxon>
        <taxon>Anguilliformes</taxon>
        <taxon>Anguillidae</taxon>
        <taxon>Anguilla</taxon>
    </lineage>
</organism>
<evidence type="ECO:0000313" key="1">
    <source>
        <dbReference type="EMBL" id="JAH26951.1"/>
    </source>
</evidence>
<name>A0A0E9RCT4_ANGAN</name>
<protein>
    <submittedName>
        <fullName evidence="1">Uncharacterized protein</fullName>
    </submittedName>
</protein>